<protein>
    <submittedName>
        <fullName evidence="2">Cobalt ABC transporter substrate-bindng protein</fullName>
    </submittedName>
</protein>
<keyword evidence="3" id="KW-1185">Reference proteome</keyword>
<dbReference type="Proteomes" id="UP000239867">
    <property type="component" value="Chromosome"/>
</dbReference>
<dbReference type="KEGG" id="deo:CAY53_11225"/>
<dbReference type="OrthoDB" id="2911at2"/>
<dbReference type="AlphaFoldDB" id="A0A2L1GQL4"/>
<accession>A0A2L1GQL4</accession>
<gene>
    <name evidence="2" type="ORF">CAY53_11225</name>
</gene>
<dbReference type="EMBL" id="CP021255">
    <property type="protein sequence ID" value="AVD71971.1"/>
    <property type="molecule type" value="Genomic_DNA"/>
</dbReference>
<evidence type="ECO:0000256" key="1">
    <source>
        <dbReference type="SAM" id="SignalP"/>
    </source>
</evidence>
<dbReference type="Pfam" id="PF10670">
    <property type="entry name" value="DUF4198"/>
    <property type="match status" value="1"/>
</dbReference>
<feature type="chain" id="PRO_5014914743" evidence="1">
    <location>
        <begin position="28"/>
        <end position="264"/>
    </location>
</feature>
<name>A0A2L1GQL4_9BACT</name>
<keyword evidence="1" id="KW-0732">Signal</keyword>
<evidence type="ECO:0000313" key="2">
    <source>
        <dbReference type="EMBL" id="AVD71971.1"/>
    </source>
</evidence>
<reference evidence="2 3" key="1">
    <citation type="journal article" date="2018" name="MBio">
        <title>Insights into the evolution of host association through the isolation and characterization of a novel human periodontal pathobiont, Desulfobulbus oralis.</title>
        <authorList>
            <person name="Cross K.L."/>
            <person name="Chirania P."/>
            <person name="Xiong W."/>
            <person name="Beall C.J."/>
            <person name="Elkins J.G."/>
            <person name="Giannone R.J."/>
            <person name="Griffen A.L."/>
            <person name="Guss A.M."/>
            <person name="Hettich R.L."/>
            <person name="Joshi S.S."/>
            <person name="Mokrzan E.M."/>
            <person name="Martin R.K."/>
            <person name="Zhulin I.B."/>
            <person name="Leys E.J."/>
            <person name="Podar M."/>
        </authorList>
    </citation>
    <scope>NUCLEOTIDE SEQUENCE [LARGE SCALE GENOMIC DNA]</scope>
    <source>
        <strain evidence="2 3">ORNL</strain>
    </source>
</reference>
<evidence type="ECO:0000313" key="3">
    <source>
        <dbReference type="Proteomes" id="UP000239867"/>
    </source>
</evidence>
<sequence length="264" mass="28938">MEEKMNRLTCSLTLAFCTLALPLQAMAHDFWVNAAQDANKAQVKAQIGYGHGFPEPEAIAADRAHIFNPLRLVTPDGATEMTQKGENYAYESKKALKKGSYLVLGDYKPTFWSKNAEGWKQANRSQMSDASYCEEAVMTAKSILNVDGGMDTALITQVQGQKLEIVPQVNPATVKPGAAFPVQVLYDGKPVKTAEVTATFADFLSKESKAFYGHTDLKGMIEVIPLQAGYWFIQAKHKAPYADTKVCDEIVAVGTLSFYIGKQP</sequence>
<feature type="signal peptide" evidence="1">
    <location>
        <begin position="1"/>
        <end position="27"/>
    </location>
</feature>
<proteinExistence type="predicted"/>
<dbReference type="InterPro" id="IPR019613">
    <property type="entry name" value="DUF4198"/>
</dbReference>
<organism evidence="2 3">
    <name type="scientific">Desulfobulbus oralis</name>
    <dbReference type="NCBI Taxonomy" id="1986146"/>
    <lineage>
        <taxon>Bacteria</taxon>
        <taxon>Pseudomonadati</taxon>
        <taxon>Thermodesulfobacteriota</taxon>
        <taxon>Desulfobulbia</taxon>
        <taxon>Desulfobulbales</taxon>
        <taxon>Desulfobulbaceae</taxon>
        <taxon>Desulfobulbus</taxon>
    </lineage>
</organism>